<evidence type="ECO:0000256" key="3">
    <source>
        <dbReference type="ARBA" id="ARBA00022448"/>
    </source>
</evidence>
<comment type="subcellular location">
    <subcellularLocation>
        <location evidence="1">Cell outer membrane</location>
    </subcellularLocation>
</comment>
<dbReference type="InterPro" id="IPR003423">
    <property type="entry name" value="OMP_efflux"/>
</dbReference>
<evidence type="ECO:0000256" key="1">
    <source>
        <dbReference type="ARBA" id="ARBA00004442"/>
    </source>
</evidence>
<evidence type="ECO:0000256" key="2">
    <source>
        <dbReference type="ARBA" id="ARBA00007613"/>
    </source>
</evidence>
<organism evidence="10 11">
    <name type="scientific">Zunongwangia endophytica</name>
    <dbReference type="NCBI Taxonomy" id="1808945"/>
    <lineage>
        <taxon>Bacteria</taxon>
        <taxon>Pseudomonadati</taxon>
        <taxon>Bacteroidota</taxon>
        <taxon>Flavobacteriia</taxon>
        <taxon>Flavobacteriales</taxon>
        <taxon>Flavobacteriaceae</taxon>
        <taxon>Zunongwangia</taxon>
    </lineage>
</organism>
<gene>
    <name evidence="10" type="ORF">ACFOS1_16625</name>
</gene>
<dbReference type="EMBL" id="JBHSAS010000012">
    <property type="protein sequence ID" value="MFC4029050.1"/>
    <property type="molecule type" value="Genomic_DNA"/>
</dbReference>
<keyword evidence="11" id="KW-1185">Reference proteome</keyword>
<dbReference type="Proteomes" id="UP001595793">
    <property type="component" value="Unassembled WGS sequence"/>
</dbReference>
<accession>A0ABV8HDZ8</accession>
<dbReference type="PANTHER" id="PTHR30026:SF20">
    <property type="entry name" value="OUTER MEMBRANE PROTEIN TOLC"/>
    <property type="match status" value="1"/>
</dbReference>
<name>A0ABV8HDZ8_9FLAO</name>
<dbReference type="Gene3D" id="1.20.1600.10">
    <property type="entry name" value="Outer membrane efflux proteins (OEP)"/>
    <property type="match status" value="1"/>
</dbReference>
<feature type="coiled-coil region" evidence="8">
    <location>
        <begin position="328"/>
        <end position="416"/>
    </location>
</feature>
<proteinExistence type="inferred from homology"/>
<keyword evidence="7" id="KW-0998">Cell outer membrane</keyword>
<evidence type="ECO:0000256" key="6">
    <source>
        <dbReference type="ARBA" id="ARBA00023136"/>
    </source>
</evidence>
<keyword evidence="8" id="KW-0175">Coiled coil</keyword>
<evidence type="ECO:0000313" key="10">
    <source>
        <dbReference type="EMBL" id="MFC4029050.1"/>
    </source>
</evidence>
<evidence type="ECO:0000256" key="5">
    <source>
        <dbReference type="ARBA" id="ARBA00022692"/>
    </source>
</evidence>
<dbReference type="RefSeq" id="WP_290236761.1">
    <property type="nucleotide sequence ID" value="NZ_JAUFPZ010000002.1"/>
</dbReference>
<dbReference type="SUPFAM" id="SSF56954">
    <property type="entry name" value="Outer membrane efflux proteins (OEP)"/>
    <property type="match status" value="1"/>
</dbReference>
<dbReference type="InterPro" id="IPR051906">
    <property type="entry name" value="TolC-like"/>
</dbReference>
<sequence>MKRKFLLLGVCLFIGLSGFSQKHQTLSIEEAVSVALKNSDDAKLAETTIKTASEELKVTKNKQYPDVSISGQYQYLTSPDIDLQLALGNPNPTEGETQETGTPDINQILFGQASVSMPIFSGFKLQNAVNAGKNNLEATTLEAANTTEKIALQTIDIYLNLYKAQQMVEAIKENLKSAQQRVKDFSAMEENGLLARNDLLKAQLQESNIQLSLKEAEKNVRILNYRLAIFLKMPENSTFELPTETFAITPSVEKTGINRADIEALDFRQQASENNIKMAKAAYYPSVALLGGYVALDVQNALTISNAMNIGVGVSYDLSDIFKAKNDVKLAQHKAEELNYHISKAKDEVKVQVENAEEEYQLALNKFEVYTQSQEQAEENYRIVKDKYDNGLVDTNDLLEADVDQLQAKINKTNSQADISLKYYQLLQAKGMLTNKFNIKNN</sequence>
<feature type="signal peptide" evidence="9">
    <location>
        <begin position="1"/>
        <end position="22"/>
    </location>
</feature>
<feature type="coiled-coil region" evidence="8">
    <location>
        <begin position="161"/>
        <end position="217"/>
    </location>
</feature>
<dbReference type="Pfam" id="PF02321">
    <property type="entry name" value="OEP"/>
    <property type="match status" value="2"/>
</dbReference>
<dbReference type="PANTHER" id="PTHR30026">
    <property type="entry name" value="OUTER MEMBRANE PROTEIN TOLC"/>
    <property type="match status" value="1"/>
</dbReference>
<comment type="similarity">
    <text evidence="2">Belongs to the outer membrane factor (OMF) (TC 1.B.17) family.</text>
</comment>
<keyword evidence="9" id="KW-0732">Signal</keyword>
<comment type="caution">
    <text evidence="10">The sequence shown here is derived from an EMBL/GenBank/DDBJ whole genome shotgun (WGS) entry which is preliminary data.</text>
</comment>
<keyword evidence="5" id="KW-0812">Transmembrane</keyword>
<keyword evidence="4" id="KW-1134">Transmembrane beta strand</keyword>
<reference evidence="11" key="1">
    <citation type="journal article" date="2019" name="Int. J. Syst. Evol. Microbiol.">
        <title>The Global Catalogue of Microorganisms (GCM) 10K type strain sequencing project: providing services to taxonomists for standard genome sequencing and annotation.</title>
        <authorList>
            <consortium name="The Broad Institute Genomics Platform"/>
            <consortium name="The Broad Institute Genome Sequencing Center for Infectious Disease"/>
            <person name="Wu L."/>
            <person name="Ma J."/>
        </authorList>
    </citation>
    <scope>NUCLEOTIDE SEQUENCE [LARGE SCALE GENOMIC DNA]</scope>
    <source>
        <strain evidence="11">CECT 9128</strain>
    </source>
</reference>
<evidence type="ECO:0000256" key="9">
    <source>
        <dbReference type="SAM" id="SignalP"/>
    </source>
</evidence>
<protein>
    <submittedName>
        <fullName evidence="10">TolC family protein</fullName>
    </submittedName>
</protein>
<evidence type="ECO:0000256" key="4">
    <source>
        <dbReference type="ARBA" id="ARBA00022452"/>
    </source>
</evidence>
<evidence type="ECO:0000256" key="8">
    <source>
        <dbReference type="SAM" id="Coils"/>
    </source>
</evidence>
<evidence type="ECO:0000313" key="11">
    <source>
        <dbReference type="Proteomes" id="UP001595793"/>
    </source>
</evidence>
<evidence type="ECO:0000256" key="7">
    <source>
        <dbReference type="ARBA" id="ARBA00023237"/>
    </source>
</evidence>
<keyword evidence="6" id="KW-0472">Membrane</keyword>
<keyword evidence="3" id="KW-0813">Transport</keyword>
<feature type="chain" id="PRO_5046988834" evidence="9">
    <location>
        <begin position="23"/>
        <end position="442"/>
    </location>
</feature>